<reference evidence="9 10" key="1">
    <citation type="submission" date="2016-11" db="EMBL/GenBank/DDBJ databases">
        <title>Description of two novel members of the family Erysipelotrichaceae: Ileibacterium lipovorans gen. nov., sp. nov. and Dubosiella newyorkensis, gen. nov., sp. nov.</title>
        <authorList>
            <person name="Cox L.M."/>
            <person name="Sohn J."/>
            <person name="Tyrrell K.L."/>
            <person name="Citron D.M."/>
            <person name="Lawson P.A."/>
            <person name="Patel N.B."/>
            <person name="Iizumi T."/>
            <person name="Perez-Perez G.I."/>
            <person name="Goldstein E.J."/>
            <person name="Blaser M.J."/>
        </authorList>
    </citation>
    <scope>NUCLEOTIDE SEQUENCE [LARGE SCALE GENOMIC DNA]</scope>
    <source>
        <strain evidence="9 10">NYU-BL-A4</strain>
    </source>
</reference>
<dbReference type="EC" id="3.4.-.-" evidence="8"/>
<evidence type="ECO:0000256" key="1">
    <source>
        <dbReference type="ARBA" id="ARBA00008136"/>
    </source>
</evidence>
<keyword evidence="6" id="KW-0238">DNA-binding</keyword>
<protein>
    <recommendedName>
        <fullName evidence="8">Abasic site processing protein</fullName>
        <ecNumber evidence="8">3.4.-.-</ecNumber>
    </recommendedName>
</protein>
<dbReference type="PANTHER" id="PTHR13604">
    <property type="entry name" value="DC12-RELATED"/>
    <property type="match status" value="1"/>
</dbReference>
<dbReference type="OrthoDB" id="9782620at2"/>
<dbReference type="PANTHER" id="PTHR13604:SF0">
    <property type="entry name" value="ABASIC SITE PROCESSING PROTEIN HMCES"/>
    <property type="match status" value="1"/>
</dbReference>
<comment type="similarity">
    <text evidence="1 8">Belongs to the SOS response-associated peptidase family.</text>
</comment>
<dbReference type="GO" id="GO:0006508">
    <property type="term" value="P:proteolysis"/>
    <property type="evidence" value="ECO:0007669"/>
    <property type="project" value="UniProtKB-KW"/>
</dbReference>
<evidence type="ECO:0000256" key="7">
    <source>
        <dbReference type="ARBA" id="ARBA00023239"/>
    </source>
</evidence>
<dbReference type="RefSeq" id="WP_076340547.1">
    <property type="nucleotide sequence ID" value="NZ_CAJTMI010000001.1"/>
</dbReference>
<dbReference type="EMBL" id="MPKA01000044">
    <property type="protein sequence ID" value="OLU47576.1"/>
    <property type="molecule type" value="Genomic_DNA"/>
</dbReference>
<keyword evidence="7" id="KW-0456">Lyase</keyword>
<dbReference type="Pfam" id="PF02586">
    <property type="entry name" value="SRAP"/>
    <property type="match status" value="1"/>
</dbReference>
<dbReference type="GO" id="GO:0003697">
    <property type="term" value="F:single-stranded DNA binding"/>
    <property type="evidence" value="ECO:0007669"/>
    <property type="project" value="InterPro"/>
</dbReference>
<evidence type="ECO:0000313" key="10">
    <source>
        <dbReference type="Proteomes" id="UP000186705"/>
    </source>
</evidence>
<evidence type="ECO:0000256" key="6">
    <source>
        <dbReference type="ARBA" id="ARBA00023125"/>
    </source>
</evidence>
<keyword evidence="2 8" id="KW-0645">Protease</keyword>
<keyword evidence="5" id="KW-0190">Covalent protein-DNA linkage</keyword>
<dbReference type="AlphaFoldDB" id="A0A1U7NPL1"/>
<dbReference type="GO" id="GO:0106300">
    <property type="term" value="P:protein-DNA covalent cross-linking repair"/>
    <property type="evidence" value="ECO:0007669"/>
    <property type="project" value="InterPro"/>
</dbReference>
<comment type="caution">
    <text evidence="9">The sequence shown here is derived from an EMBL/GenBank/DDBJ whole genome shotgun (WGS) entry which is preliminary data.</text>
</comment>
<gene>
    <name evidence="9" type="ORF">BO225_01640</name>
</gene>
<name>A0A1U7NPL1_9FIRM</name>
<evidence type="ECO:0000256" key="4">
    <source>
        <dbReference type="ARBA" id="ARBA00022801"/>
    </source>
</evidence>
<evidence type="ECO:0000313" key="9">
    <source>
        <dbReference type="EMBL" id="OLU47576.1"/>
    </source>
</evidence>
<proteinExistence type="inferred from homology"/>
<dbReference type="InterPro" id="IPR036590">
    <property type="entry name" value="SRAP-like"/>
</dbReference>
<evidence type="ECO:0000256" key="8">
    <source>
        <dbReference type="RuleBase" id="RU364100"/>
    </source>
</evidence>
<sequence length="189" mass="21991">MCGQFYISNDILKATRNYAPISHFEQEQLHFGTIYPSAKTLVLCRQEDHIAAKIMRFGIEYKGFKKALINARSETVLSKWMFRSDFIHSRVAIPVCSFYEWTADKEKIIFTRSHHSVFFIAGFCQDDQFIILTREANESMSPYHSRMPLLLKDDQVLPYLTDLEMAKTYLKEGSFPLEAKSADPQIKLF</sequence>
<keyword evidence="4 8" id="KW-0378">Hydrolase</keyword>
<dbReference type="STRING" id="1862672.BO225_01640"/>
<keyword evidence="10" id="KW-1185">Reference proteome</keyword>
<dbReference type="SUPFAM" id="SSF143081">
    <property type="entry name" value="BB1717-like"/>
    <property type="match status" value="1"/>
</dbReference>
<dbReference type="GO" id="GO:0016829">
    <property type="term" value="F:lyase activity"/>
    <property type="evidence" value="ECO:0007669"/>
    <property type="project" value="UniProtKB-KW"/>
</dbReference>
<dbReference type="Gene3D" id="3.90.1680.10">
    <property type="entry name" value="SOS response associated peptidase-like"/>
    <property type="match status" value="1"/>
</dbReference>
<dbReference type="Proteomes" id="UP000186705">
    <property type="component" value="Unassembled WGS sequence"/>
</dbReference>
<dbReference type="InterPro" id="IPR003738">
    <property type="entry name" value="SRAP"/>
</dbReference>
<dbReference type="GeneID" id="78274647"/>
<evidence type="ECO:0000256" key="2">
    <source>
        <dbReference type="ARBA" id="ARBA00022670"/>
    </source>
</evidence>
<evidence type="ECO:0000256" key="3">
    <source>
        <dbReference type="ARBA" id="ARBA00022763"/>
    </source>
</evidence>
<dbReference type="GO" id="GO:0008233">
    <property type="term" value="F:peptidase activity"/>
    <property type="evidence" value="ECO:0007669"/>
    <property type="project" value="UniProtKB-KW"/>
</dbReference>
<accession>A0A1U7NPL1</accession>
<keyword evidence="3" id="KW-0227">DNA damage</keyword>
<organism evidence="9 10">
    <name type="scientific">Dubosiella newyorkensis</name>
    <dbReference type="NCBI Taxonomy" id="1862672"/>
    <lineage>
        <taxon>Bacteria</taxon>
        <taxon>Bacillati</taxon>
        <taxon>Bacillota</taxon>
        <taxon>Erysipelotrichia</taxon>
        <taxon>Erysipelotrichales</taxon>
        <taxon>Erysipelotrichaceae</taxon>
        <taxon>Dubosiella</taxon>
    </lineage>
</organism>
<evidence type="ECO:0000256" key="5">
    <source>
        <dbReference type="ARBA" id="ARBA00023124"/>
    </source>
</evidence>